<evidence type="ECO:0008006" key="13">
    <source>
        <dbReference type="Google" id="ProtNLM"/>
    </source>
</evidence>
<dbReference type="SUPFAM" id="SSF46689">
    <property type="entry name" value="Homeodomain-like"/>
    <property type="match status" value="2"/>
</dbReference>
<evidence type="ECO:0000259" key="10">
    <source>
        <dbReference type="PROSITE" id="PS50110"/>
    </source>
</evidence>
<dbReference type="PROSITE" id="PS00041">
    <property type="entry name" value="HTH_ARAC_FAMILY_1"/>
    <property type="match status" value="1"/>
</dbReference>
<organism evidence="11 12">
    <name type="scientific">Paenibacillus yonginensis</name>
    <dbReference type="NCBI Taxonomy" id="1462996"/>
    <lineage>
        <taxon>Bacteria</taxon>
        <taxon>Bacillati</taxon>
        <taxon>Bacillota</taxon>
        <taxon>Bacilli</taxon>
        <taxon>Bacillales</taxon>
        <taxon>Paenibacillaceae</taxon>
        <taxon>Paenibacillus</taxon>
    </lineage>
</organism>
<feature type="domain" description="HTH araC/xylS-type" evidence="9">
    <location>
        <begin position="422"/>
        <end position="520"/>
    </location>
</feature>
<keyword evidence="6" id="KW-0238">DNA-binding</keyword>
<dbReference type="Gene3D" id="3.40.50.2300">
    <property type="match status" value="1"/>
</dbReference>
<dbReference type="PANTHER" id="PTHR42713">
    <property type="entry name" value="HISTIDINE KINASE-RELATED"/>
    <property type="match status" value="1"/>
</dbReference>
<keyword evidence="7" id="KW-0804">Transcription</keyword>
<dbReference type="PANTHER" id="PTHR42713:SF3">
    <property type="entry name" value="TRANSCRIPTIONAL REGULATORY PROTEIN HPTR"/>
    <property type="match status" value="1"/>
</dbReference>
<reference evidence="11 12" key="1">
    <citation type="submission" date="2016-01" db="EMBL/GenBank/DDBJ databases">
        <title>Complete Genome Sequence of Paenibacillus yonginensis DCY84, a novel Plant Growth-Promoting Bacteria with Elicitation of Induced Systemic Resistance.</title>
        <authorList>
            <person name="Kim Y.J."/>
            <person name="Yang D.C."/>
            <person name="Sukweenadhi J."/>
        </authorList>
    </citation>
    <scope>NUCLEOTIDE SEQUENCE [LARGE SCALE GENOMIC DNA]</scope>
    <source>
        <strain evidence="11 12">DCY84</strain>
    </source>
</reference>
<dbReference type="InterPro" id="IPR011006">
    <property type="entry name" value="CheY-like_superfamily"/>
</dbReference>
<evidence type="ECO:0000256" key="5">
    <source>
        <dbReference type="ARBA" id="ARBA00023015"/>
    </source>
</evidence>
<dbReference type="EMBL" id="CP014167">
    <property type="protein sequence ID" value="ANS74732.1"/>
    <property type="molecule type" value="Genomic_DNA"/>
</dbReference>
<dbReference type="OrthoDB" id="342399at2"/>
<gene>
    <name evidence="11" type="ORF">AWM70_09115</name>
</gene>
<evidence type="ECO:0000256" key="4">
    <source>
        <dbReference type="ARBA" id="ARBA00023012"/>
    </source>
</evidence>
<dbReference type="GO" id="GO:0005737">
    <property type="term" value="C:cytoplasm"/>
    <property type="evidence" value="ECO:0007669"/>
    <property type="project" value="UniProtKB-SubCell"/>
</dbReference>
<dbReference type="GO" id="GO:0000160">
    <property type="term" value="P:phosphorelay signal transduction system"/>
    <property type="evidence" value="ECO:0007669"/>
    <property type="project" value="UniProtKB-KW"/>
</dbReference>
<evidence type="ECO:0000256" key="8">
    <source>
        <dbReference type="PROSITE-ProRule" id="PRU00169"/>
    </source>
</evidence>
<dbReference type="GO" id="GO:0003700">
    <property type="term" value="F:DNA-binding transcription factor activity"/>
    <property type="evidence" value="ECO:0007669"/>
    <property type="project" value="InterPro"/>
</dbReference>
<dbReference type="AlphaFoldDB" id="A0A1B1MZY0"/>
<dbReference type="InterPro" id="IPR001789">
    <property type="entry name" value="Sig_transdc_resp-reg_receiver"/>
</dbReference>
<evidence type="ECO:0000259" key="9">
    <source>
        <dbReference type="PROSITE" id="PS01124"/>
    </source>
</evidence>
<evidence type="ECO:0000256" key="3">
    <source>
        <dbReference type="ARBA" id="ARBA00022553"/>
    </source>
</evidence>
<dbReference type="SUPFAM" id="SSF52172">
    <property type="entry name" value="CheY-like"/>
    <property type="match status" value="1"/>
</dbReference>
<evidence type="ECO:0000313" key="11">
    <source>
        <dbReference type="EMBL" id="ANS74732.1"/>
    </source>
</evidence>
<dbReference type="Pfam" id="PF12833">
    <property type="entry name" value="HTH_18"/>
    <property type="match status" value="1"/>
</dbReference>
<dbReference type="SMART" id="SM00342">
    <property type="entry name" value="HTH_ARAC"/>
    <property type="match status" value="1"/>
</dbReference>
<keyword evidence="12" id="KW-1185">Reference proteome</keyword>
<keyword evidence="3 8" id="KW-0597">Phosphoprotein</keyword>
<evidence type="ECO:0000256" key="7">
    <source>
        <dbReference type="ARBA" id="ARBA00023163"/>
    </source>
</evidence>
<comment type="subcellular location">
    <subcellularLocation>
        <location evidence="1">Cytoplasm</location>
    </subcellularLocation>
</comment>
<protein>
    <recommendedName>
        <fullName evidence="13">Two-component system response regulator</fullName>
    </recommendedName>
</protein>
<dbReference type="SMART" id="SM00448">
    <property type="entry name" value="REC"/>
    <property type="match status" value="1"/>
</dbReference>
<dbReference type="PROSITE" id="PS01124">
    <property type="entry name" value="HTH_ARAC_FAMILY_2"/>
    <property type="match status" value="1"/>
</dbReference>
<evidence type="ECO:0000313" key="12">
    <source>
        <dbReference type="Proteomes" id="UP000092573"/>
    </source>
</evidence>
<proteinExistence type="predicted"/>
<feature type="modified residue" description="4-aspartylphosphate" evidence="8">
    <location>
        <position position="65"/>
    </location>
</feature>
<dbReference type="InterPro" id="IPR009057">
    <property type="entry name" value="Homeodomain-like_sf"/>
</dbReference>
<dbReference type="CDD" id="cd17536">
    <property type="entry name" value="REC_YesN-like"/>
    <property type="match status" value="1"/>
</dbReference>
<dbReference type="Gene3D" id="1.10.10.60">
    <property type="entry name" value="Homeodomain-like"/>
    <property type="match status" value="2"/>
</dbReference>
<dbReference type="STRING" id="1462996.AWM70_09115"/>
<name>A0A1B1MZY0_9BACL</name>
<evidence type="ECO:0000256" key="6">
    <source>
        <dbReference type="ARBA" id="ARBA00023125"/>
    </source>
</evidence>
<dbReference type="InterPro" id="IPR018062">
    <property type="entry name" value="HTH_AraC-typ_CS"/>
</dbReference>
<dbReference type="InterPro" id="IPR051552">
    <property type="entry name" value="HptR"/>
</dbReference>
<feature type="domain" description="Response regulatory" evidence="10">
    <location>
        <begin position="13"/>
        <end position="130"/>
    </location>
</feature>
<accession>A0A1B1MZY0</accession>
<keyword evidence="5" id="KW-0805">Transcription regulation</keyword>
<dbReference type="InterPro" id="IPR020449">
    <property type="entry name" value="Tscrpt_reg_AraC-type_HTH"/>
</dbReference>
<dbReference type="PRINTS" id="PR00032">
    <property type="entry name" value="HTHARAC"/>
</dbReference>
<dbReference type="Pfam" id="PF00072">
    <property type="entry name" value="Response_reg"/>
    <property type="match status" value="1"/>
</dbReference>
<dbReference type="InterPro" id="IPR018060">
    <property type="entry name" value="HTH_AraC"/>
</dbReference>
<dbReference type="PROSITE" id="PS50110">
    <property type="entry name" value="RESPONSE_REGULATORY"/>
    <property type="match status" value="1"/>
</dbReference>
<dbReference type="Proteomes" id="UP000092573">
    <property type="component" value="Chromosome"/>
</dbReference>
<keyword evidence="4" id="KW-0902">Two-component regulatory system</keyword>
<evidence type="ECO:0000256" key="1">
    <source>
        <dbReference type="ARBA" id="ARBA00004496"/>
    </source>
</evidence>
<dbReference type="RefSeq" id="WP_068695676.1">
    <property type="nucleotide sequence ID" value="NZ_CP014167.1"/>
</dbReference>
<dbReference type="KEGG" id="pyg:AWM70_09115"/>
<evidence type="ECO:0000256" key="2">
    <source>
        <dbReference type="ARBA" id="ARBA00022490"/>
    </source>
</evidence>
<keyword evidence="2" id="KW-0963">Cytoplasm</keyword>
<dbReference type="GO" id="GO:0043565">
    <property type="term" value="F:sequence-specific DNA binding"/>
    <property type="evidence" value="ECO:0007669"/>
    <property type="project" value="InterPro"/>
</dbReference>
<sequence>MGREEAAEQRRIKMLIVDDEPIICKGLRCTIDWEELGVEVIGEAYDGEEALRKMEEQPADFLLSDIRMDGMDGIELADQLKQLYPKTKMVIISGYEDFGYARQAMRLGVNDYLLKPVEVEELTKVVQKVVEDIRRNEKEDGTREVKLWLANMARSGIAYGKMSPPPLHGAEFRILASQLACFHELYEELELDQFEQIQEQWMQMLHRRLSSSEIRPFSIFDHENMLITLAVSDRLLEEEEWERLLRHGALLPSGQPQFYCGLSKPYKILGETAEHCTEAASRLKYYVLEQEPVLNAAYETKWQNLRRPEALDVSASVQNLVAALFKQDEQELRAQVAQLFRFFKQETYLLQEVLASCEELFALLRQRLRKSGMTGLESSRPLPDLNLYNSYLALEEAVNRDMAELLALIDRSGIDRSYWIIEKAKRYIEEQYRSDLKASEVAAWLKITPSYFSYIFKQSTGKGFTEYMNELRIEQAKTLLATTHDKVFEIADQVGYKEYKYFVSVFKSFTGMTPKEYRGLRASTTDKE</sequence>